<organism evidence="1 2">
    <name type="scientific">Candidatus Daviesbacteria bacterium RIFCSPLOWO2_01_FULL_40_24</name>
    <dbReference type="NCBI Taxonomy" id="1797787"/>
    <lineage>
        <taxon>Bacteria</taxon>
        <taxon>Candidatus Daviesiibacteriota</taxon>
    </lineage>
</organism>
<evidence type="ECO:0000313" key="1">
    <source>
        <dbReference type="EMBL" id="OGE65284.1"/>
    </source>
</evidence>
<accession>A0A1F5MIU2</accession>
<proteinExistence type="predicted"/>
<comment type="caution">
    <text evidence="1">The sequence shown here is derived from an EMBL/GenBank/DDBJ whole genome shotgun (WGS) entry which is preliminary data.</text>
</comment>
<dbReference type="InterPro" id="IPR017853">
    <property type="entry name" value="GH"/>
</dbReference>
<gene>
    <name evidence="1" type="ORF">A3B49_02555</name>
</gene>
<dbReference type="SUPFAM" id="SSF51445">
    <property type="entry name" value="(Trans)glycosidases"/>
    <property type="match status" value="1"/>
</dbReference>
<dbReference type="EMBL" id="MFDO01000021">
    <property type="protein sequence ID" value="OGE65284.1"/>
    <property type="molecule type" value="Genomic_DNA"/>
</dbReference>
<reference evidence="1 2" key="1">
    <citation type="journal article" date="2016" name="Nat. Commun.">
        <title>Thousands of microbial genomes shed light on interconnected biogeochemical processes in an aquifer system.</title>
        <authorList>
            <person name="Anantharaman K."/>
            <person name="Brown C.T."/>
            <person name="Hug L.A."/>
            <person name="Sharon I."/>
            <person name="Castelle C.J."/>
            <person name="Probst A.J."/>
            <person name="Thomas B.C."/>
            <person name="Singh A."/>
            <person name="Wilkins M.J."/>
            <person name="Karaoz U."/>
            <person name="Brodie E.L."/>
            <person name="Williams K.H."/>
            <person name="Hubbard S.S."/>
            <person name="Banfield J.F."/>
        </authorList>
    </citation>
    <scope>NUCLEOTIDE SEQUENCE [LARGE SCALE GENOMIC DNA]</scope>
</reference>
<dbReference type="AlphaFoldDB" id="A0A1F5MIU2"/>
<sequence>MIPFSETPKSIESSPTQQLKQVLTALKDNYGKKEGMDTSVLFTDVLKLHDLSLRTGKNFTSLTEALGTNPIIQQALEQKIKTAKNETDASNSFQLAKLLGLKVSEKGSGIGRISKGLLVGGTIGVATVAAGVGAITMGQDLIARIAGQTNTVTTPNHDTQVPPSISQEVIQAVVSVDTSKPIPAPESKAEEVDTPKIKAYGLFTTTHPRITDSTTKSLLTVLETQQVLQNIDVIRVLGYSDDGNYSFRFYDETSRKSYDVPIDQVNIARGEVVDKENLPKLPYLGIRNNVSELMPFVHGLGATRVRIVSNNNHPAEIQGQEALRRALQEAQRQDLNILYTFNPSFTPTLTSIRNHLQEVLKNPKVDLEIGNEPDETTNGYWLDYNNTNGNMESYAKFVSVLIKEARRIKPDVRIIIGALANPERNQETLVRLLRDNEKIDLNNIDFSVHTYDMEELDRRMKLVQRATGKRNLIISELGFNGEEGGMLPKMITRARQLGGSEIFIHELPEHEKQWGLVNPKVRKPNNKYYFVQKMAIDEARKQAQSNLHAKM</sequence>
<evidence type="ECO:0000313" key="2">
    <source>
        <dbReference type="Proteomes" id="UP000178017"/>
    </source>
</evidence>
<dbReference type="Gene3D" id="3.20.20.80">
    <property type="entry name" value="Glycosidases"/>
    <property type="match status" value="1"/>
</dbReference>
<protein>
    <submittedName>
        <fullName evidence="1">Uncharacterized protein</fullName>
    </submittedName>
</protein>
<name>A0A1F5MIU2_9BACT</name>
<dbReference type="Proteomes" id="UP000178017">
    <property type="component" value="Unassembled WGS sequence"/>
</dbReference>